<reference evidence="2" key="1">
    <citation type="journal article" date="2023" name="Front. Plant Sci.">
        <title>Chromosomal-level genome assembly of Melastoma candidum provides insights into trichome evolution.</title>
        <authorList>
            <person name="Zhong Y."/>
            <person name="Wu W."/>
            <person name="Sun C."/>
            <person name="Zou P."/>
            <person name="Liu Y."/>
            <person name="Dai S."/>
            <person name="Zhou R."/>
        </authorList>
    </citation>
    <scope>NUCLEOTIDE SEQUENCE [LARGE SCALE GENOMIC DNA]</scope>
</reference>
<keyword evidence="2" id="KW-1185">Reference proteome</keyword>
<comment type="caution">
    <text evidence="1">The sequence shown here is derived from an EMBL/GenBank/DDBJ whole genome shotgun (WGS) entry which is preliminary data.</text>
</comment>
<protein>
    <submittedName>
        <fullName evidence="1">Uncharacterized protein</fullName>
    </submittedName>
</protein>
<sequence length="94" mass="9732">MTEAPTTDPMTGRLEEAPLVGAGAGADSAAKAALTEAAANRTAQAIFFISIAANKKKRRPDDDEGKGGMGGIIYALGFAMFRTCHPSIHGPEEL</sequence>
<accession>A0ACB9S4A8</accession>
<dbReference type="EMBL" id="CM042881">
    <property type="protein sequence ID" value="KAI4384679.1"/>
    <property type="molecule type" value="Genomic_DNA"/>
</dbReference>
<evidence type="ECO:0000313" key="1">
    <source>
        <dbReference type="EMBL" id="KAI4384679.1"/>
    </source>
</evidence>
<name>A0ACB9S4A8_9MYRT</name>
<evidence type="ECO:0000313" key="2">
    <source>
        <dbReference type="Proteomes" id="UP001057402"/>
    </source>
</evidence>
<dbReference type="Proteomes" id="UP001057402">
    <property type="component" value="Chromosome 2"/>
</dbReference>
<organism evidence="1 2">
    <name type="scientific">Melastoma candidum</name>
    <dbReference type="NCBI Taxonomy" id="119954"/>
    <lineage>
        <taxon>Eukaryota</taxon>
        <taxon>Viridiplantae</taxon>
        <taxon>Streptophyta</taxon>
        <taxon>Embryophyta</taxon>
        <taxon>Tracheophyta</taxon>
        <taxon>Spermatophyta</taxon>
        <taxon>Magnoliopsida</taxon>
        <taxon>eudicotyledons</taxon>
        <taxon>Gunneridae</taxon>
        <taxon>Pentapetalae</taxon>
        <taxon>rosids</taxon>
        <taxon>malvids</taxon>
        <taxon>Myrtales</taxon>
        <taxon>Melastomataceae</taxon>
        <taxon>Melastomatoideae</taxon>
        <taxon>Melastomateae</taxon>
        <taxon>Melastoma</taxon>
    </lineage>
</organism>
<proteinExistence type="predicted"/>
<gene>
    <name evidence="1" type="ORF">MLD38_002798</name>
</gene>